<evidence type="ECO:0000313" key="1">
    <source>
        <dbReference type="EMBL" id="KAF6739782.1"/>
    </source>
</evidence>
<proteinExistence type="predicted"/>
<gene>
    <name evidence="1" type="ORF">FQA47_005053</name>
</gene>
<comment type="caution">
    <text evidence="1">The sequence shown here is derived from an EMBL/GenBank/DDBJ whole genome shotgun (WGS) entry which is preliminary data.</text>
</comment>
<name>A0A834L3D7_ORYME</name>
<dbReference type="EMBL" id="WKFB01000004">
    <property type="protein sequence ID" value="KAF6739782.1"/>
    <property type="molecule type" value="Genomic_DNA"/>
</dbReference>
<dbReference type="PROSITE" id="PS51257">
    <property type="entry name" value="PROKAR_LIPOPROTEIN"/>
    <property type="match status" value="1"/>
</dbReference>
<dbReference type="AlphaFoldDB" id="A0A834L3D7"/>
<sequence length="134" mass="15017">MLNTQKHTKTPILSCHLAVSSSCHRWSADNGTGRGRGRRTKKTRGEGFQCAIDRNSESLLGFTFLSRSFLRLIKHIMLMEQPWKHSAIRFWRRGAKEHGGRTKAGQSPTQASRFSLVRAGLAACCANPAHHHPQ</sequence>
<accession>A0A834L3D7</accession>
<dbReference type="Proteomes" id="UP000646548">
    <property type="component" value="Unassembled WGS sequence"/>
</dbReference>
<protein>
    <submittedName>
        <fullName evidence="1">Uncharacterized protein</fullName>
    </submittedName>
</protein>
<evidence type="ECO:0000313" key="2">
    <source>
        <dbReference type="Proteomes" id="UP000646548"/>
    </source>
</evidence>
<reference evidence="1" key="1">
    <citation type="journal article" name="BMC Genomics">
        <title>Long-read sequencing and de novo genome assembly of marine medaka (Oryzias melastigma).</title>
        <authorList>
            <person name="Liang P."/>
            <person name="Saqib H.S.A."/>
            <person name="Ni X."/>
            <person name="Shen Y."/>
        </authorList>
    </citation>
    <scope>NUCLEOTIDE SEQUENCE</scope>
    <source>
        <strain evidence="1">Bigg-433</strain>
    </source>
</reference>
<organism evidence="1 2">
    <name type="scientific">Oryzias melastigma</name>
    <name type="common">Marine medaka</name>
    <dbReference type="NCBI Taxonomy" id="30732"/>
    <lineage>
        <taxon>Eukaryota</taxon>
        <taxon>Metazoa</taxon>
        <taxon>Chordata</taxon>
        <taxon>Craniata</taxon>
        <taxon>Vertebrata</taxon>
        <taxon>Euteleostomi</taxon>
        <taxon>Actinopterygii</taxon>
        <taxon>Neopterygii</taxon>
        <taxon>Teleostei</taxon>
        <taxon>Neoteleostei</taxon>
        <taxon>Acanthomorphata</taxon>
        <taxon>Ovalentaria</taxon>
        <taxon>Atherinomorphae</taxon>
        <taxon>Beloniformes</taxon>
        <taxon>Adrianichthyidae</taxon>
        <taxon>Oryziinae</taxon>
        <taxon>Oryzias</taxon>
    </lineage>
</organism>